<proteinExistence type="inferred from homology"/>
<organism evidence="7 8">
    <name type="scientific">Rhodotorula mucilaginosa</name>
    <name type="common">Yeast</name>
    <name type="synonym">Rhodotorula rubra</name>
    <dbReference type="NCBI Taxonomy" id="5537"/>
    <lineage>
        <taxon>Eukaryota</taxon>
        <taxon>Fungi</taxon>
        <taxon>Dikarya</taxon>
        <taxon>Basidiomycota</taxon>
        <taxon>Pucciniomycotina</taxon>
        <taxon>Microbotryomycetes</taxon>
        <taxon>Sporidiobolales</taxon>
        <taxon>Sporidiobolaceae</taxon>
        <taxon>Rhodotorula</taxon>
    </lineage>
</organism>
<dbReference type="CDD" id="cd12168">
    <property type="entry name" value="Mand_dh_like"/>
    <property type="match status" value="1"/>
</dbReference>
<dbReference type="AlphaFoldDB" id="A0A9P7B992"/>
<comment type="caution">
    <text evidence="7">The sequence shown here is derived from an EMBL/GenBank/DDBJ whole genome shotgun (WGS) entry which is preliminary data.</text>
</comment>
<dbReference type="GO" id="GO:0030267">
    <property type="term" value="F:glyoxylate reductase (NADPH) activity"/>
    <property type="evidence" value="ECO:0007669"/>
    <property type="project" value="TreeGrafter"/>
</dbReference>
<dbReference type="PANTHER" id="PTHR10996:SF289">
    <property type="entry name" value="2-HYDROXYACID DEHYDROGENASE"/>
    <property type="match status" value="1"/>
</dbReference>
<dbReference type="InterPro" id="IPR029753">
    <property type="entry name" value="D-isomer_DH_CS"/>
</dbReference>
<protein>
    <recommendedName>
        <fullName evidence="9">2-hydroxyacid dehydrogenase</fullName>
    </recommendedName>
</protein>
<dbReference type="OrthoDB" id="9991913at2759"/>
<dbReference type="PROSITE" id="PS00671">
    <property type="entry name" value="D_2_HYDROXYACID_DH_3"/>
    <property type="match status" value="1"/>
</dbReference>
<evidence type="ECO:0000256" key="1">
    <source>
        <dbReference type="ARBA" id="ARBA00005854"/>
    </source>
</evidence>
<feature type="domain" description="D-isomer specific 2-hydroxyacid dehydrogenase NAD-binding" evidence="6">
    <location>
        <begin position="134"/>
        <end position="310"/>
    </location>
</feature>
<dbReference type="GO" id="GO:0016618">
    <property type="term" value="F:hydroxypyruvate reductase [NAD(P)H] activity"/>
    <property type="evidence" value="ECO:0007669"/>
    <property type="project" value="TreeGrafter"/>
</dbReference>
<keyword evidence="3" id="KW-0520">NAD</keyword>
<comment type="similarity">
    <text evidence="1 4">Belongs to the D-isomer specific 2-hydroxyacid dehydrogenase family.</text>
</comment>
<dbReference type="InterPro" id="IPR006139">
    <property type="entry name" value="D-isomer_2_OHA_DH_cat_dom"/>
</dbReference>
<evidence type="ECO:0000256" key="4">
    <source>
        <dbReference type="RuleBase" id="RU003719"/>
    </source>
</evidence>
<dbReference type="EMBL" id="PUHQ01000002">
    <property type="protein sequence ID" value="KAG0667192.1"/>
    <property type="molecule type" value="Genomic_DNA"/>
</dbReference>
<dbReference type="InterPro" id="IPR029752">
    <property type="entry name" value="D-isomer_DH_CS1"/>
</dbReference>
<evidence type="ECO:0000259" key="6">
    <source>
        <dbReference type="Pfam" id="PF02826"/>
    </source>
</evidence>
<dbReference type="InterPro" id="IPR006140">
    <property type="entry name" value="D-isomer_DH_NAD-bd"/>
</dbReference>
<dbReference type="InterPro" id="IPR050223">
    <property type="entry name" value="D-isomer_2-hydroxyacid_DH"/>
</dbReference>
<evidence type="ECO:0008006" key="9">
    <source>
        <dbReference type="Google" id="ProtNLM"/>
    </source>
</evidence>
<evidence type="ECO:0000259" key="5">
    <source>
        <dbReference type="Pfam" id="PF00389"/>
    </source>
</evidence>
<dbReference type="Proteomes" id="UP000777482">
    <property type="component" value="Unassembled WGS sequence"/>
</dbReference>
<dbReference type="Pfam" id="PF00389">
    <property type="entry name" value="2-Hacid_dh"/>
    <property type="match status" value="1"/>
</dbReference>
<dbReference type="Gene3D" id="3.40.50.720">
    <property type="entry name" value="NAD(P)-binding Rossmann-like Domain"/>
    <property type="match status" value="2"/>
</dbReference>
<evidence type="ECO:0000313" key="8">
    <source>
        <dbReference type="Proteomes" id="UP000777482"/>
    </source>
</evidence>
<dbReference type="SUPFAM" id="SSF51735">
    <property type="entry name" value="NAD(P)-binding Rossmann-fold domains"/>
    <property type="match status" value="1"/>
</dbReference>
<accession>A0A9P7B992</accession>
<name>A0A9P7B992_RHOMI</name>
<keyword evidence="8" id="KW-1185">Reference proteome</keyword>
<gene>
    <name evidence="7" type="ORF">C6P46_002604</name>
</gene>
<dbReference type="InterPro" id="IPR036291">
    <property type="entry name" value="NAD(P)-bd_dom_sf"/>
</dbReference>
<dbReference type="PROSITE" id="PS00065">
    <property type="entry name" value="D_2_HYDROXYACID_DH_1"/>
    <property type="match status" value="1"/>
</dbReference>
<keyword evidence="2 4" id="KW-0560">Oxidoreductase</keyword>
<dbReference type="Pfam" id="PF02826">
    <property type="entry name" value="2-Hacid_dh_C"/>
    <property type="match status" value="1"/>
</dbReference>
<sequence>MSPSVQHRNAEGSSKPVVLLMDEIKLADELLSDLSKKWEVVPLSSSTRSGFIDDCRSKYAHAQGIYRHFKGPSTKVTGLFDTDLVSALPDTLQFIAHNGAGYDQIDVDACTKRRIQVSNVPVAVDGATADTALFLMLGALRQFGKAQHSLRDGAFNTGLPLSHDPEGKVLGIVGMGGIGRAFARRARALGMTIVYHNRNRLSPDLEDGATYVSSLDELLSTSDVVSLNLPLNAKTRHTIGEEQFKRMKKSAILINTARGPVVDEKALVDALEHGEISGCGLDVYENEPKIEEGLIKLEREGKAFLLPHVGTLTVETQREMESVCLRQLDTGFKTGKFAFWVPEQKGRF</sequence>
<dbReference type="GO" id="GO:0005829">
    <property type="term" value="C:cytosol"/>
    <property type="evidence" value="ECO:0007669"/>
    <property type="project" value="TreeGrafter"/>
</dbReference>
<evidence type="ECO:0000313" key="7">
    <source>
        <dbReference type="EMBL" id="KAG0667192.1"/>
    </source>
</evidence>
<evidence type="ECO:0000256" key="2">
    <source>
        <dbReference type="ARBA" id="ARBA00023002"/>
    </source>
</evidence>
<dbReference type="SUPFAM" id="SSF52283">
    <property type="entry name" value="Formate/glycerate dehydrogenase catalytic domain-like"/>
    <property type="match status" value="1"/>
</dbReference>
<dbReference type="GO" id="GO:0051287">
    <property type="term" value="F:NAD binding"/>
    <property type="evidence" value="ECO:0007669"/>
    <property type="project" value="InterPro"/>
</dbReference>
<feature type="domain" description="D-isomer specific 2-hydroxyacid dehydrogenase catalytic" evidence="5">
    <location>
        <begin position="78"/>
        <end position="336"/>
    </location>
</feature>
<dbReference type="PANTHER" id="PTHR10996">
    <property type="entry name" value="2-HYDROXYACID DEHYDROGENASE-RELATED"/>
    <property type="match status" value="1"/>
</dbReference>
<reference evidence="7 8" key="1">
    <citation type="submission" date="2020-11" db="EMBL/GenBank/DDBJ databases">
        <title>Kefir isolates.</title>
        <authorList>
            <person name="Marcisauskas S."/>
            <person name="Kim Y."/>
            <person name="Blasche S."/>
        </authorList>
    </citation>
    <scope>NUCLEOTIDE SEQUENCE [LARGE SCALE GENOMIC DNA]</scope>
    <source>
        <strain evidence="7 8">KR</strain>
    </source>
</reference>
<evidence type="ECO:0000256" key="3">
    <source>
        <dbReference type="ARBA" id="ARBA00023027"/>
    </source>
</evidence>
<dbReference type="FunFam" id="3.40.50.720:FF:000203">
    <property type="entry name" value="D-3-phosphoglycerate dehydrogenase (SerA)"/>
    <property type="match status" value="1"/>
</dbReference>